<name>A0A8K0KC99_LADFU</name>
<keyword evidence="3" id="KW-0862">Zinc</keyword>
<dbReference type="OrthoDB" id="10064469at2759"/>
<evidence type="ECO:0000256" key="3">
    <source>
        <dbReference type="ARBA" id="ARBA00022833"/>
    </source>
</evidence>
<dbReference type="GO" id="GO:0008270">
    <property type="term" value="F:zinc ion binding"/>
    <property type="evidence" value="ECO:0007669"/>
    <property type="project" value="UniProtKB-KW"/>
</dbReference>
<organism evidence="5 6">
    <name type="scientific">Ladona fulva</name>
    <name type="common">Scarce chaser dragonfly</name>
    <name type="synonym">Libellula fulva</name>
    <dbReference type="NCBI Taxonomy" id="123851"/>
    <lineage>
        <taxon>Eukaryota</taxon>
        <taxon>Metazoa</taxon>
        <taxon>Ecdysozoa</taxon>
        <taxon>Arthropoda</taxon>
        <taxon>Hexapoda</taxon>
        <taxon>Insecta</taxon>
        <taxon>Pterygota</taxon>
        <taxon>Palaeoptera</taxon>
        <taxon>Odonata</taxon>
        <taxon>Epiprocta</taxon>
        <taxon>Anisoptera</taxon>
        <taxon>Libelluloidea</taxon>
        <taxon>Libellulidae</taxon>
        <taxon>Ladona</taxon>
    </lineage>
</organism>
<reference evidence="5" key="2">
    <citation type="submission" date="2017-10" db="EMBL/GenBank/DDBJ databases">
        <title>Ladona fulva Genome sequencing and assembly.</title>
        <authorList>
            <person name="Murali S."/>
            <person name="Richards S."/>
            <person name="Bandaranaike D."/>
            <person name="Bellair M."/>
            <person name="Blankenburg K."/>
            <person name="Chao H."/>
            <person name="Dinh H."/>
            <person name="Doddapaneni H."/>
            <person name="Dugan-Rocha S."/>
            <person name="Elkadiri S."/>
            <person name="Gnanaolivu R."/>
            <person name="Hernandez B."/>
            <person name="Skinner E."/>
            <person name="Javaid M."/>
            <person name="Lee S."/>
            <person name="Li M."/>
            <person name="Ming W."/>
            <person name="Munidasa M."/>
            <person name="Muniz J."/>
            <person name="Nguyen L."/>
            <person name="Hughes D."/>
            <person name="Osuji N."/>
            <person name="Pu L.-L."/>
            <person name="Puazo M."/>
            <person name="Qu C."/>
            <person name="Quiroz J."/>
            <person name="Raj R."/>
            <person name="Weissenberger G."/>
            <person name="Xin Y."/>
            <person name="Zou X."/>
            <person name="Han Y."/>
            <person name="Worley K."/>
            <person name="Muzny D."/>
            <person name="Gibbs R."/>
        </authorList>
    </citation>
    <scope>NUCLEOTIDE SEQUENCE</scope>
    <source>
        <strain evidence="5">Sampled in the wild</strain>
    </source>
</reference>
<keyword evidence="2" id="KW-0863">Zinc-finger</keyword>
<evidence type="ECO:0000313" key="5">
    <source>
        <dbReference type="EMBL" id="KAG8232524.1"/>
    </source>
</evidence>
<dbReference type="InterPro" id="IPR007588">
    <property type="entry name" value="Znf_FLYWCH"/>
</dbReference>
<dbReference type="EMBL" id="KZ308627">
    <property type="protein sequence ID" value="KAG8232524.1"/>
    <property type="molecule type" value="Genomic_DNA"/>
</dbReference>
<dbReference type="Proteomes" id="UP000792457">
    <property type="component" value="Unassembled WGS sequence"/>
</dbReference>
<evidence type="ECO:0000313" key="6">
    <source>
        <dbReference type="Proteomes" id="UP000792457"/>
    </source>
</evidence>
<evidence type="ECO:0000256" key="1">
    <source>
        <dbReference type="ARBA" id="ARBA00022723"/>
    </source>
</evidence>
<proteinExistence type="predicted"/>
<gene>
    <name evidence="5" type="ORF">J437_LFUL013094</name>
</gene>
<dbReference type="AlphaFoldDB" id="A0A8K0KC99"/>
<sequence length="140" mass="15677">MPLSFVASEKGKRKLRLGGHLFFKDKQVGDKIYWKCERFQKFKCKARVTTVGDKIIIRCHEHNHAAEPSMQSHVCASVVAPFVENGVREIPECGATSVSAGFVKTEERESVWAILFWEAGLEMGTLLSPGCDEISFLSDE</sequence>
<protein>
    <recommendedName>
        <fullName evidence="4">FLYWCH-type domain-containing protein</fullName>
    </recommendedName>
</protein>
<accession>A0A8K0KC99</accession>
<dbReference type="Gene3D" id="2.20.25.240">
    <property type="match status" value="1"/>
</dbReference>
<evidence type="ECO:0000256" key="2">
    <source>
        <dbReference type="ARBA" id="ARBA00022771"/>
    </source>
</evidence>
<feature type="domain" description="FLYWCH-type" evidence="4">
    <location>
        <begin position="5"/>
        <end position="64"/>
    </location>
</feature>
<comment type="caution">
    <text evidence="5">The sequence shown here is derived from an EMBL/GenBank/DDBJ whole genome shotgun (WGS) entry which is preliminary data.</text>
</comment>
<keyword evidence="1" id="KW-0479">Metal-binding</keyword>
<evidence type="ECO:0000259" key="4">
    <source>
        <dbReference type="Pfam" id="PF04500"/>
    </source>
</evidence>
<dbReference type="Pfam" id="PF04500">
    <property type="entry name" value="FLYWCH"/>
    <property type="match status" value="1"/>
</dbReference>
<keyword evidence="6" id="KW-1185">Reference proteome</keyword>
<reference evidence="5" key="1">
    <citation type="submission" date="2013-04" db="EMBL/GenBank/DDBJ databases">
        <authorList>
            <person name="Qu J."/>
            <person name="Murali S.C."/>
            <person name="Bandaranaike D."/>
            <person name="Bellair M."/>
            <person name="Blankenburg K."/>
            <person name="Chao H."/>
            <person name="Dinh H."/>
            <person name="Doddapaneni H."/>
            <person name="Downs B."/>
            <person name="Dugan-Rocha S."/>
            <person name="Elkadiri S."/>
            <person name="Gnanaolivu R.D."/>
            <person name="Hernandez B."/>
            <person name="Javaid M."/>
            <person name="Jayaseelan J.C."/>
            <person name="Lee S."/>
            <person name="Li M."/>
            <person name="Ming W."/>
            <person name="Munidasa M."/>
            <person name="Muniz J."/>
            <person name="Nguyen L."/>
            <person name="Ongeri F."/>
            <person name="Osuji N."/>
            <person name="Pu L.-L."/>
            <person name="Puazo M."/>
            <person name="Qu C."/>
            <person name="Quiroz J."/>
            <person name="Raj R."/>
            <person name="Weissenberger G."/>
            <person name="Xin Y."/>
            <person name="Zou X."/>
            <person name="Han Y."/>
            <person name="Richards S."/>
            <person name="Worley K."/>
            <person name="Muzny D."/>
            <person name="Gibbs R."/>
        </authorList>
    </citation>
    <scope>NUCLEOTIDE SEQUENCE</scope>
    <source>
        <strain evidence="5">Sampled in the wild</strain>
    </source>
</reference>